<gene>
    <name evidence="1 2" type="primary">bioD</name>
    <name evidence="2" type="ORF">OHV25_31210</name>
</gene>
<comment type="subunit">
    <text evidence="1">Homodimer.</text>
</comment>
<dbReference type="PIRSF" id="PIRSF006755">
    <property type="entry name" value="DTB_synth"/>
    <property type="match status" value="1"/>
</dbReference>
<dbReference type="PANTHER" id="PTHR43210">
    <property type="entry name" value="DETHIOBIOTIN SYNTHETASE"/>
    <property type="match status" value="1"/>
</dbReference>
<comment type="similarity">
    <text evidence="1">Belongs to the dethiobiotin synthetase family.</text>
</comment>
<dbReference type="EC" id="6.3.3.3" evidence="1"/>
<feature type="binding site" evidence="1">
    <location>
        <position position="50"/>
    </location>
    <ligand>
        <name>ATP</name>
        <dbReference type="ChEBI" id="CHEBI:30616"/>
    </ligand>
</feature>
<dbReference type="SUPFAM" id="SSF52540">
    <property type="entry name" value="P-loop containing nucleoside triphosphate hydrolases"/>
    <property type="match status" value="1"/>
</dbReference>
<feature type="binding site" evidence="1">
    <location>
        <position position="41"/>
    </location>
    <ligand>
        <name>substrate</name>
    </ligand>
</feature>
<feature type="binding site" evidence="1">
    <location>
        <begin position="12"/>
        <end position="17"/>
    </location>
    <ligand>
        <name>ATP</name>
        <dbReference type="ChEBI" id="CHEBI:30616"/>
    </ligand>
</feature>
<comment type="function">
    <text evidence="1">Catalyzes a mechanistically unusual reaction, the ATP-dependent insertion of CO2 between the N7 and N8 nitrogen atoms of 7,8-diaminopelargonic acid (DAPA, also called 7,8-diammoniononanoate) to form a ureido ring.</text>
</comment>
<dbReference type="Gene3D" id="3.40.50.300">
    <property type="entry name" value="P-loop containing nucleotide triphosphate hydrolases"/>
    <property type="match status" value="1"/>
</dbReference>
<keyword evidence="1" id="KW-0067">ATP-binding</keyword>
<keyword evidence="1" id="KW-0479">Metal-binding</keyword>
<keyword evidence="1" id="KW-0547">Nucleotide-binding</keyword>
<feature type="binding site" evidence="1">
    <location>
        <begin position="171"/>
        <end position="172"/>
    </location>
    <ligand>
        <name>ATP</name>
        <dbReference type="ChEBI" id="CHEBI:30616"/>
    </ligand>
</feature>
<dbReference type="NCBIfam" id="TIGR00347">
    <property type="entry name" value="bioD"/>
    <property type="match status" value="1"/>
</dbReference>
<comment type="catalytic activity">
    <reaction evidence="1">
        <text>(7R,8S)-7,8-diammoniononanoate + CO2 + ATP = (4R,5S)-dethiobiotin + ADP + phosphate + 3 H(+)</text>
        <dbReference type="Rhea" id="RHEA:15805"/>
        <dbReference type="ChEBI" id="CHEBI:15378"/>
        <dbReference type="ChEBI" id="CHEBI:16526"/>
        <dbReference type="ChEBI" id="CHEBI:30616"/>
        <dbReference type="ChEBI" id="CHEBI:43474"/>
        <dbReference type="ChEBI" id="CHEBI:149469"/>
        <dbReference type="ChEBI" id="CHEBI:149473"/>
        <dbReference type="ChEBI" id="CHEBI:456216"/>
        <dbReference type="EC" id="6.3.3.3"/>
    </reaction>
</comment>
<dbReference type="AlphaFoldDB" id="A0AAU2H8U7"/>
<dbReference type="GO" id="GO:0005524">
    <property type="term" value="F:ATP binding"/>
    <property type="evidence" value="ECO:0007669"/>
    <property type="project" value="UniProtKB-UniRule"/>
</dbReference>
<feature type="binding site" evidence="1">
    <location>
        <position position="110"/>
    </location>
    <ligand>
        <name>Mg(2+)</name>
        <dbReference type="ChEBI" id="CHEBI:18420"/>
    </ligand>
</feature>
<proteinExistence type="inferred from homology"/>
<feature type="binding site" evidence="1">
    <location>
        <begin position="110"/>
        <end position="113"/>
    </location>
    <ligand>
        <name>ATP</name>
        <dbReference type="ChEBI" id="CHEBI:30616"/>
    </ligand>
</feature>
<organism evidence="2">
    <name type="scientific">Streptomyces sp. NBC_00060</name>
    <dbReference type="NCBI Taxonomy" id="2975636"/>
    <lineage>
        <taxon>Bacteria</taxon>
        <taxon>Bacillati</taxon>
        <taxon>Actinomycetota</taxon>
        <taxon>Actinomycetes</taxon>
        <taxon>Kitasatosporales</taxon>
        <taxon>Streptomycetaceae</taxon>
        <taxon>Streptomyces</taxon>
    </lineage>
</organism>
<feature type="binding site" evidence="1">
    <location>
        <position position="50"/>
    </location>
    <ligand>
        <name>Mg(2+)</name>
        <dbReference type="ChEBI" id="CHEBI:18420"/>
    </ligand>
</feature>
<comment type="pathway">
    <text evidence="1">Cofactor biosynthesis; biotin biosynthesis; biotin from 7,8-diaminononanoate: step 1/2.</text>
</comment>
<dbReference type="HAMAP" id="MF_00336">
    <property type="entry name" value="BioD"/>
    <property type="match status" value="1"/>
</dbReference>
<keyword evidence="1" id="KW-0460">Magnesium</keyword>
<evidence type="ECO:0000256" key="1">
    <source>
        <dbReference type="HAMAP-Rule" id="MF_00336"/>
    </source>
</evidence>
<dbReference type="Pfam" id="PF13500">
    <property type="entry name" value="AAA_26"/>
    <property type="match status" value="1"/>
</dbReference>
<keyword evidence="1 2" id="KW-0436">Ligase</keyword>
<protein>
    <recommendedName>
        <fullName evidence="1">ATP-dependent dethiobiotin synthetase BioD</fullName>
        <ecNumber evidence="1">6.3.3.3</ecNumber>
    </recommendedName>
    <alternativeName>
        <fullName evidence="1">DTB synthetase</fullName>
        <shortName evidence="1">DTBS</shortName>
    </alternativeName>
    <alternativeName>
        <fullName evidence="1">Dethiobiotin synthase</fullName>
    </alternativeName>
</protein>
<dbReference type="PANTHER" id="PTHR43210:SF5">
    <property type="entry name" value="DETHIOBIOTIN SYNTHETASE"/>
    <property type="match status" value="1"/>
</dbReference>
<dbReference type="GO" id="GO:0005829">
    <property type="term" value="C:cytosol"/>
    <property type="evidence" value="ECO:0007669"/>
    <property type="project" value="TreeGrafter"/>
</dbReference>
<accession>A0AAU2H8U7</accession>
<comment type="caution">
    <text evidence="1">Lacks conserved residue(s) required for the propagation of feature annotation.</text>
</comment>
<dbReference type="InterPro" id="IPR027417">
    <property type="entry name" value="P-loop_NTPase"/>
</dbReference>
<feature type="binding site" evidence="1">
    <location>
        <position position="16"/>
    </location>
    <ligand>
        <name>Mg(2+)</name>
        <dbReference type="ChEBI" id="CHEBI:18420"/>
    </ligand>
</feature>
<reference evidence="2" key="1">
    <citation type="submission" date="2022-10" db="EMBL/GenBank/DDBJ databases">
        <title>The complete genomes of actinobacterial strains from the NBC collection.</title>
        <authorList>
            <person name="Joergensen T.S."/>
            <person name="Alvarez Arevalo M."/>
            <person name="Sterndorff E.B."/>
            <person name="Faurdal D."/>
            <person name="Vuksanovic O."/>
            <person name="Mourched A.-S."/>
            <person name="Charusanti P."/>
            <person name="Shaw S."/>
            <person name="Blin K."/>
            <person name="Weber T."/>
        </authorList>
    </citation>
    <scope>NUCLEOTIDE SEQUENCE</scope>
    <source>
        <strain evidence="2">NBC_00060</strain>
    </source>
</reference>
<dbReference type="CDD" id="cd03109">
    <property type="entry name" value="DTBS"/>
    <property type="match status" value="1"/>
</dbReference>
<keyword evidence="1" id="KW-0963">Cytoplasm</keyword>
<sequence length="230" mass="22851">MTVLVVSGTGTEIGKTVVTAAVAALARAAGRTVAVLKPAQTGVAPGEHGDVAEVLRLAGDDITGAELARFPEPLAPNTAARRAGMAAVRPEEVAEAAEKLATEHDLVLVEGAGGLLVRLDDEGGTLADVARLLAAPVLVVTPAGLGTLNMAALTGEALRARGIRCAGVVVGSWPAEPDLASRCNLADLPESAGSPLVGLVPEGAGQLSGADFRAAAPGWLGPELGGGWSL</sequence>
<feature type="active site" evidence="1">
    <location>
        <position position="37"/>
    </location>
</feature>
<dbReference type="GO" id="GO:0009102">
    <property type="term" value="P:biotin biosynthetic process"/>
    <property type="evidence" value="ECO:0007669"/>
    <property type="project" value="UniProtKB-UniRule"/>
</dbReference>
<dbReference type="GO" id="GO:0004141">
    <property type="term" value="F:dethiobiotin synthase activity"/>
    <property type="evidence" value="ECO:0007669"/>
    <property type="project" value="UniProtKB-UniRule"/>
</dbReference>
<comment type="cofactor">
    <cofactor evidence="1">
        <name>Mg(2+)</name>
        <dbReference type="ChEBI" id="CHEBI:18420"/>
    </cofactor>
</comment>
<dbReference type="GO" id="GO:0000287">
    <property type="term" value="F:magnesium ion binding"/>
    <property type="evidence" value="ECO:0007669"/>
    <property type="project" value="UniProtKB-UniRule"/>
</dbReference>
<dbReference type="InterPro" id="IPR004472">
    <property type="entry name" value="DTB_synth_BioD"/>
</dbReference>
<comment type="subcellular location">
    <subcellularLocation>
        <location evidence="1">Cytoplasm</location>
    </subcellularLocation>
</comment>
<dbReference type="EMBL" id="CP108253">
    <property type="protein sequence ID" value="WTU43727.1"/>
    <property type="molecule type" value="Genomic_DNA"/>
</dbReference>
<keyword evidence="1" id="KW-0093">Biotin biosynthesis</keyword>
<evidence type="ECO:0000313" key="2">
    <source>
        <dbReference type="EMBL" id="WTU43727.1"/>
    </source>
</evidence>
<name>A0AAU2H8U7_9ACTN</name>
<feature type="binding site" evidence="1">
    <location>
        <position position="202"/>
    </location>
    <ligand>
        <name>ATP</name>
        <dbReference type="ChEBI" id="CHEBI:30616"/>
    </ligand>
</feature>